<evidence type="ECO:0000259" key="1">
    <source>
        <dbReference type="Pfam" id="PF00535"/>
    </source>
</evidence>
<reference evidence="2 3" key="1">
    <citation type="submission" date="2018-03" db="EMBL/GenBank/DDBJ databases">
        <title>Genomic Encyclopedia of Archaeal and Bacterial Type Strains, Phase II (KMG-II): from individual species to whole genera.</title>
        <authorList>
            <person name="Goeker M."/>
        </authorList>
    </citation>
    <scope>NUCLEOTIDE SEQUENCE [LARGE SCALE GENOMIC DNA]</scope>
    <source>
        <strain evidence="2 3">DSM 100346</strain>
    </source>
</reference>
<dbReference type="InterPro" id="IPR029044">
    <property type="entry name" value="Nucleotide-diphossugar_trans"/>
</dbReference>
<protein>
    <submittedName>
        <fullName evidence="2">Glycosyltransferase involved in cell wall biosynthesis</fullName>
    </submittedName>
</protein>
<dbReference type="InterPro" id="IPR001173">
    <property type="entry name" value="Glyco_trans_2-like"/>
</dbReference>
<dbReference type="GO" id="GO:0016758">
    <property type="term" value="F:hexosyltransferase activity"/>
    <property type="evidence" value="ECO:0007669"/>
    <property type="project" value="UniProtKB-ARBA"/>
</dbReference>
<dbReference type="CDD" id="cd04196">
    <property type="entry name" value="GT_2_like_d"/>
    <property type="match status" value="1"/>
</dbReference>
<dbReference type="PANTHER" id="PTHR22916:SF3">
    <property type="entry name" value="UDP-GLCNAC:BETAGAL BETA-1,3-N-ACETYLGLUCOSAMINYLTRANSFERASE-LIKE PROTEIN 1"/>
    <property type="match status" value="1"/>
</dbReference>
<dbReference type="Gene3D" id="3.90.550.10">
    <property type="entry name" value="Spore Coat Polysaccharide Biosynthesis Protein SpsA, Chain A"/>
    <property type="match status" value="1"/>
</dbReference>
<keyword evidence="3" id="KW-1185">Reference proteome</keyword>
<dbReference type="Proteomes" id="UP000245880">
    <property type="component" value="Unassembled WGS sequence"/>
</dbReference>
<dbReference type="EMBL" id="QGDT01000003">
    <property type="protein sequence ID" value="PWJ59091.1"/>
    <property type="molecule type" value="Genomic_DNA"/>
</dbReference>
<gene>
    <name evidence="2" type="ORF">CLV98_103464</name>
</gene>
<dbReference type="SUPFAM" id="SSF53448">
    <property type="entry name" value="Nucleotide-diphospho-sugar transferases"/>
    <property type="match status" value="1"/>
</dbReference>
<sequence>MPSIQNPLVSIALCVYNGDRFLEIQLNSLLEQSYPHIEIVAVDDCSTDDSRQILQRYRAQHPERIKVIENETNKGYVKNFEWALRNCTGQFIAFCDQDDIWHPEKISKQVDQMPGHLLVYHDSQFIQEDGTTMDKKMSDVINMVVGADPAKLLLFNSVSGHSCLIDRQLLQYILPFDPDHFHDHWTAYVALNVGKVAYIRETLVQYRQHQSSSTDILNRRKKLDKSYHENRDVKKLTRELNWLKKCQSFSQNKDQAFLDTFVNLFETRLDTYFSFQYAQFIGKHFDRLFYIQKKRKSSRSGYIYRQIWGLRAKTLWAKFFK</sequence>
<proteinExistence type="predicted"/>
<dbReference type="AlphaFoldDB" id="A0A316ANN1"/>
<evidence type="ECO:0000313" key="2">
    <source>
        <dbReference type="EMBL" id="PWJ59091.1"/>
    </source>
</evidence>
<dbReference type="RefSeq" id="WP_109673987.1">
    <property type="nucleotide sequence ID" value="NZ_QGDT01000003.1"/>
</dbReference>
<dbReference type="PANTHER" id="PTHR22916">
    <property type="entry name" value="GLYCOSYLTRANSFERASE"/>
    <property type="match status" value="1"/>
</dbReference>
<accession>A0A316ANN1</accession>
<name>A0A316ANN1_9BACT</name>
<organism evidence="2 3">
    <name type="scientific">Dyadobacter jejuensis</name>
    <dbReference type="NCBI Taxonomy" id="1082580"/>
    <lineage>
        <taxon>Bacteria</taxon>
        <taxon>Pseudomonadati</taxon>
        <taxon>Bacteroidota</taxon>
        <taxon>Cytophagia</taxon>
        <taxon>Cytophagales</taxon>
        <taxon>Spirosomataceae</taxon>
        <taxon>Dyadobacter</taxon>
    </lineage>
</organism>
<evidence type="ECO:0000313" key="3">
    <source>
        <dbReference type="Proteomes" id="UP000245880"/>
    </source>
</evidence>
<feature type="domain" description="Glycosyltransferase 2-like" evidence="1">
    <location>
        <begin position="10"/>
        <end position="120"/>
    </location>
</feature>
<dbReference type="Pfam" id="PF00535">
    <property type="entry name" value="Glycos_transf_2"/>
    <property type="match status" value="1"/>
</dbReference>
<dbReference type="OrthoDB" id="9802649at2"/>
<keyword evidence="2" id="KW-0808">Transferase</keyword>
<comment type="caution">
    <text evidence="2">The sequence shown here is derived from an EMBL/GenBank/DDBJ whole genome shotgun (WGS) entry which is preliminary data.</text>
</comment>